<keyword evidence="4" id="KW-1185">Reference proteome</keyword>
<dbReference type="RefSeq" id="WP_335421824.1">
    <property type="nucleotide sequence ID" value="NZ_JBALHR010000004.1"/>
</dbReference>
<dbReference type="PANTHER" id="PTHR30015:SF7">
    <property type="entry name" value="TYPE IV METHYL-DIRECTED RESTRICTION ENZYME ECOKMRR"/>
    <property type="match status" value="1"/>
</dbReference>
<dbReference type="PANTHER" id="PTHR30015">
    <property type="entry name" value="MRR RESTRICTION SYSTEM PROTEIN"/>
    <property type="match status" value="1"/>
</dbReference>
<gene>
    <name evidence="3" type="ORF">V6590_08260</name>
</gene>
<dbReference type="InterPro" id="IPR052906">
    <property type="entry name" value="Type_IV_Methyl-Rstrct_Enzyme"/>
</dbReference>
<dbReference type="GO" id="GO:0004519">
    <property type="term" value="F:endonuclease activity"/>
    <property type="evidence" value="ECO:0007669"/>
    <property type="project" value="UniProtKB-KW"/>
</dbReference>
<feature type="domain" description="Restriction endonuclease type IV Mrr" evidence="1">
    <location>
        <begin position="160"/>
        <end position="280"/>
    </location>
</feature>
<dbReference type="GO" id="GO:0016787">
    <property type="term" value="F:hydrolase activity"/>
    <property type="evidence" value="ECO:0007669"/>
    <property type="project" value="UniProtKB-KW"/>
</dbReference>
<name>A0ABU8BTW3_9RHOB</name>
<dbReference type="InterPro" id="IPR025745">
    <property type="entry name" value="Mrr-like_N_dom"/>
</dbReference>
<sequence length="310" mass="34076">MPVPDYQTLMLPVLRAFAEGATRVSDVLPRLRAEFQITEAEAEELLPSGTMTVLANRAHWARTYLSKAGLLESPRRNHHQITERGRSLLASQPGRIDVAALREFETFNDWREGQKGEELADVIQPVVSTQPEATPDEVILAAYKHLNSALETDLLELVYTMHPTRFEQLIIDLLNAMGYGARELATSMRTKASGDGGIDGIIHEDALGLDAVYIQAKRYAPGSNVGRPAIQQFVGSLTGEGATKGVFVTTSDFSAEARAYLNKVQHRIVLINGAEVARLMIQHGVGVRPRKPFIIINDVDEGYFAEVSGL</sequence>
<dbReference type="Proteomes" id="UP001431963">
    <property type="component" value="Unassembled WGS sequence"/>
</dbReference>
<dbReference type="EC" id="3.1.21.-" evidence="3"/>
<dbReference type="Gene3D" id="3.40.1350.10">
    <property type="match status" value="1"/>
</dbReference>
<evidence type="ECO:0000259" key="2">
    <source>
        <dbReference type="Pfam" id="PF14338"/>
    </source>
</evidence>
<comment type="caution">
    <text evidence="3">The sequence shown here is derived from an EMBL/GenBank/DDBJ whole genome shotgun (WGS) entry which is preliminary data.</text>
</comment>
<dbReference type="InterPro" id="IPR011335">
    <property type="entry name" value="Restrct_endonuc-II-like"/>
</dbReference>
<organism evidence="3 4">
    <name type="scientific">Gemmobacter denitrificans</name>
    <dbReference type="NCBI Taxonomy" id="3123040"/>
    <lineage>
        <taxon>Bacteria</taxon>
        <taxon>Pseudomonadati</taxon>
        <taxon>Pseudomonadota</taxon>
        <taxon>Alphaproteobacteria</taxon>
        <taxon>Rhodobacterales</taxon>
        <taxon>Paracoccaceae</taxon>
        <taxon>Gemmobacter</taxon>
    </lineage>
</organism>
<dbReference type="Pfam" id="PF14338">
    <property type="entry name" value="Mrr_N"/>
    <property type="match status" value="1"/>
</dbReference>
<dbReference type="EMBL" id="JBALHR010000004">
    <property type="protein sequence ID" value="MEH7828140.1"/>
    <property type="molecule type" value="Genomic_DNA"/>
</dbReference>
<dbReference type="SUPFAM" id="SSF52980">
    <property type="entry name" value="Restriction endonuclease-like"/>
    <property type="match status" value="1"/>
</dbReference>
<keyword evidence="3" id="KW-0378">Hydrolase</keyword>
<keyword evidence="3" id="KW-0255">Endonuclease</keyword>
<evidence type="ECO:0000313" key="4">
    <source>
        <dbReference type="Proteomes" id="UP001431963"/>
    </source>
</evidence>
<reference evidence="3" key="1">
    <citation type="submission" date="2024-02" db="EMBL/GenBank/DDBJ databases">
        <title>Genome sequences of strain Gemmobacter sp. JM10B15.</title>
        <authorList>
            <person name="Zhang M."/>
        </authorList>
    </citation>
    <scope>NUCLEOTIDE SEQUENCE</scope>
    <source>
        <strain evidence="3">JM10B15</strain>
    </source>
</reference>
<dbReference type="Pfam" id="PF04471">
    <property type="entry name" value="Mrr_cat"/>
    <property type="match status" value="1"/>
</dbReference>
<proteinExistence type="predicted"/>
<evidence type="ECO:0000313" key="3">
    <source>
        <dbReference type="EMBL" id="MEH7828140.1"/>
    </source>
</evidence>
<dbReference type="InterPro" id="IPR011856">
    <property type="entry name" value="tRNA_endonuc-like_dom_sf"/>
</dbReference>
<accession>A0ABU8BTW3</accession>
<protein>
    <submittedName>
        <fullName evidence="3">Restriction endonuclease</fullName>
        <ecNumber evidence="3">3.1.21.-</ecNumber>
    </submittedName>
</protein>
<keyword evidence="3" id="KW-0540">Nuclease</keyword>
<evidence type="ECO:0000259" key="1">
    <source>
        <dbReference type="Pfam" id="PF04471"/>
    </source>
</evidence>
<dbReference type="InterPro" id="IPR007560">
    <property type="entry name" value="Restrct_endonuc_IV_Mrr"/>
</dbReference>
<feature type="domain" description="Restriction system protein Mrr-like N-terminal" evidence="2">
    <location>
        <begin position="6"/>
        <end position="90"/>
    </location>
</feature>